<accession>A0A553IAC5</accession>
<dbReference type="PANTHER" id="PTHR13593">
    <property type="match status" value="1"/>
</dbReference>
<dbReference type="AlphaFoldDB" id="A0A553IAC5"/>
<dbReference type="Gene3D" id="3.20.20.190">
    <property type="entry name" value="Phosphatidylinositol (PI) phosphodiesterase"/>
    <property type="match status" value="1"/>
</dbReference>
<dbReference type="Proteomes" id="UP000319160">
    <property type="component" value="Unassembled WGS sequence"/>
</dbReference>
<comment type="caution">
    <text evidence="2">The sequence shown here is derived from an EMBL/GenBank/DDBJ whole genome shotgun (WGS) entry which is preliminary data.</text>
</comment>
<dbReference type="InterPro" id="IPR051057">
    <property type="entry name" value="PI-PLC_domain"/>
</dbReference>
<dbReference type="GO" id="GO:0006629">
    <property type="term" value="P:lipid metabolic process"/>
    <property type="evidence" value="ECO:0007669"/>
    <property type="project" value="InterPro"/>
</dbReference>
<sequence length="504" mass="54835">MKSFSTARVHQSKILFHLLSPCADVVVVRIGVGVGHISPPFFVSMALRRGAWWLLAIAGTLAQNSISDDRTTKTSSSVTLSEAATPTGPYQSFKSQSTQRTDGLATLSNGAGSTFTDNATSTQTTTSNTVTILTGLAKTTTTKLPGNATTTVTPAPAPTNTQACNNYVEFCTRKYSNITEVACHNSPFITLNNIAANQQYDVTQQLDDGIRFLQAQIQWPSNATQPHFCHTSCDILDAGPITDWLTDVRNWVAQHPFDVVTILLGNGNYSVPSLYVPYIEQSGITKYVYTPPYVPMNLTSWPTLTEMILGGQRVVMFMDYMANQTEYPWLLDEFSQVWETPFDPVDNSFPCDVQRPPDLAVPDAKNRLSLINHNLNIQLSALGTDLLVPARTELNVTNNATGAGSLGLAADNCLAQWDRAPNFLNVDYYNYGGFPGSVFEVAARMNNVTYNRPCCGVPVNGGTTILDGSGAYISIRKGVRAQASDGNGLTFTVKSSRFMIIDID</sequence>
<dbReference type="InterPro" id="IPR017946">
    <property type="entry name" value="PLC-like_Pdiesterase_TIM-brl"/>
</dbReference>
<dbReference type="STRING" id="2512241.A0A553IAC5"/>
<dbReference type="PANTHER" id="PTHR13593:SF140">
    <property type="entry name" value="PLC-LIKE PHOSPHODIESTERASE"/>
    <property type="match status" value="1"/>
</dbReference>
<dbReference type="Pfam" id="PF26146">
    <property type="entry name" value="PI-PLC_X"/>
    <property type="match status" value="1"/>
</dbReference>
<gene>
    <name evidence="2" type="ORF">FHL15_001942</name>
</gene>
<evidence type="ECO:0008006" key="4">
    <source>
        <dbReference type="Google" id="ProtNLM"/>
    </source>
</evidence>
<evidence type="ECO:0000256" key="1">
    <source>
        <dbReference type="SAM" id="MobiDB-lite"/>
    </source>
</evidence>
<dbReference type="EMBL" id="VFLP01000007">
    <property type="protein sequence ID" value="TRX97148.1"/>
    <property type="molecule type" value="Genomic_DNA"/>
</dbReference>
<dbReference type="OrthoDB" id="7984201at2759"/>
<dbReference type="SUPFAM" id="SSF51695">
    <property type="entry name" value="PLC-like phosphodiesterases"/>
    <property type="match status" value="1"/>
</dbReference>
<keyword evidence="3" id="KW-1185">Reference proteome</keyword>
<feature type="compositionally biased region" description="Polar residues" evidence="1">
    <location>
        <begin position="73"/>
        <end position="110"/>
    </location>
</feature>
<dbReference type="GO" id="GO:0008081">
    <property type="term" value="F:phosphoric diester hydrolase activity"/>
    <property type="evidence" value="ECO:0007669"/>
    <property type="project" value="InterPro"/>
</dbReference>
<reference evidence="3" key="1">
    <citation type="submission" date="2019-06" db="EMBL/GenBank/DDBJ databases">
        <title>Draft genome sequence of the griseofulvin-producing fungus Xylaria cubensis strain G536.</title>
        <authorList>
            <person name="Mead M.E."/>
            <person name="Raja H.A."/>
            <person name="Steenwyk J.L."/>
            <person name="Knowles S.L."/>
            <person name="Oberlies N.H."/>
            <person name="Rokas A."/>
        </authorList>
    </citation>
    <scope>NUCLEOTIDE SEQUENCE [LARGE SCALE GENOMIC DNA]</scope>
    <source>
        <strain evidence="3">G536</strain>
    </source>
</reference>
<organism evidence="2 3">
    <name type="scientific">Xylaria flabelliformis</name>
    <dbReference type="NCBI Taxonomy" id="2512241"/>
    <lineage>
        <taxon>Eukaryota</taxon>
        <taxon>Fungi</taxon>
        <taxon>Dikarya</taxon>
        <taxon>Ascomycota</taxon>
        <taxon>Pezizomycotina</taxon>
        <taxon>Sordariomycetes</taxon>
        <taxon>Xylariomycetidae</taxon>
        <taxon>Xylariales</taxon>
        <taxon>Xylariaceae</taxon>
        <taxon>Xylaria</taxon>
    </lineage>
</organism>
<evidence type="ECO:0000313" key="3">
    <source>
        <dbReference type="Proteomes" id="UP000319160"/>
    </source>
</evidence>
<protein>
    <recommendedName>
        <fullName evidence="4">PLC-like phosphodiesterase</fullName>
    </recommendedName>
</protein>
<proteinExistence type="predicted"/>
<feature type="region of interest" description="Disordered" evidence="1">
    <location>
        <begin position="66"/>
        <end position="110"/>
    </location>
</feature>
<name>A0A553IAC5_9PEZI</name>
<evidence type="ECO:0000313" key="2">
    <source>
        <dbReference type="EMBL" id="TRX97148.1"/>
    </source>
</evidence>